<dbReference type="KEGG" id="oaa:100089769"/>
<dbReference type="STRING" id="9258.ENSOANP00000000681"/>
<evidence type="ECO:0000256" key="9">
    <source>
        <dbReference type="ARBA" id="ARBA00022843"/>
    </source>
</evidence>
<keyword evidence="9" id="KW-0832">Ubl conjugation</keyword>
<comment type="subcellular location">
    <subcellularLocation>
        <location evidence="2">Cytoplasm</location>
    </subcellularLocation>
    <subcellularLocation>
        <location evidence="1">Nucleus</location>
    </subcellularLocation>
</comment>
<evidence type="ECO:0000256" key="7">
    <source>
        <dbReference type="ARBA" id="ARBA00022776"/>
    </source>
</evidence>
<evidence type="ECO:0000256" key="4">
    <source>
        <dbReference type="ARBA" id="ARBA00022490"/>
    </source>
</evidence>
<evidence type="ECO:0000256" key="8">
    <source>
        <dbReference type="ARBA" id="ARBA00022829"/>
    </source>
</evidence>
<evidence type="ECO:0000256" key="6">
    <source>
        <dbReference type="ARBA" id="ARBA00022737"/>
    </source>
</evidence>
<dbReference type="GeneID" id="100089769"/>
<dbReference type="CTD" id="9232"/>
<accession>F6VVC4</accession>
<dbReference type="OrthoDB" id="9905975at2759"/>
<gene>
    <name evidence="14" type="primary">PTTG1</name>
</gene>
<keyword evidence="4" id="KW-0963">Cytoplasm</keyword>
<evidence type="ECO:0000256" key="1">
    <source>
        <dbReference type="ARBA" id="ARBA00004123"/>
    </source>
</evidence>
<evidence type="ECO:0000256" key="2">
    <source>
        <dbReference type="ARBA" id="ARBA00004496"/>
    </source>
</evidence>
<dbReference type="GO" id="GO:0017124">
    <property type="term" value="F:SH3 domain binding"/>
    <property type="evidence" value="ECO:0007669"/>
    <property type="project" value="UniProtKB-KW"/>
</dbReference>
<dbReference type="GO" id="GO:0005634">
    <property type="term" value="C:nucleus"/>
    <property type="evidence" value="ECO:0000318"/>
    <property type="project" value="GO_Central"/>
</dbReference>
<dbReference type="AlphaFoldDB" id="F6VVC4"/>
<sequence length="201" mass="22350">MATLIFVDKENGGVDAQVAPKDRMKLGSVSSIKSLSERCQTSTAKTGKVFAPTPAPPKSVRKVLGNVNRTLETARKKNEPIKQKDQLIPPNKITEKTAEVENCVPVSDETYPEIEKLFSFDPLDFESFDVPEEHRLSHLPLTGVPLLILDKENQERFDDLAPSPVKVPHLPWEAALLRSTSSLLSTMDDMELPPVCYDLNI</sequence>
<dbReference type="GO" id="GO:0007064">
    <property type="term" value="P:mitotic sister chromatid cohesion"/>
    <property type="evidence" value="ECO:0007669"/>
    <property type="project" value="Ensembl"/>
</dbReference>
<keyword evidence="10" id="KW-0729">SH3-binding</keyword>
<dbReference type="PANTHER" id="PTHR10418">
    <property type="entry name" value="SECURIN-3"/>
    <property type="match status" value="1"/>
</dbReference>
<dbReference type="Bgee" id="ENSOANG00000008417">
    <property type="expression patterns" value="Expressed in testis and 7 other cell types or tissues"/>
</dbReference>
<reference evidence="14" key="2">
    <citation type="submission" date="2025-08" db="UniProtKB">
        <authorList>
            <consortium name="Ensembl"/>
        </authorList>
    </citation>
    <scope>IDENTIFICATION</scope>
    <source>
        <strain evidence="14">Glennie</strain>
    </source>
</reference>
<evidence type="ECO:0000256" key="11">
    <source>
        <dbReference type="ARBA" id="ARBA00023242"/>
    </source>
</evidence>
<dbReference type="Ensembl" id="ENSOANT00000013375.3">
    <property type="protein sequence ID" value="ENSOANP00000013372.1"/>
    <property type="gene ID" value="ENSOANG00000008417.3"/>
</dbReference>
<evidence type="ECO:0000256" key="13">
    <source>
        <dbReference type="ARBA" id="ARBA00039185"/>
    </source>
</evidence>
<protein>
    <recommendedName>
        <fullName evidence="13">Securin</fullName>
    </recommendedName>
</protein>
<evidence type="ECO:0000313" key="15">
    <source>
        <dbReference type="Proteomes" id="UP000002279"/>
    </source>
</evidence>
<reference evidence="14" key="3">
    <citation type="submission" date="2025-09" db="UniProtKB">
        <authorList>
            <consortium name="Ensembl"/>
        </authorList>
    </citation>
    <scope>IDENTIFICATION</scope>
    <source>
        <strain evidence="14">Glennie</strain>
    </source>
</reference>
<dbReference type="GO" id="GO:0004869">
    <property type="term" value="F:cysteine-type endopeptidase inhibitor activity"/>
    <property type="evidence" value="ECO:0007669"/>
    <property type="project" value="Ensembl"/>
</dbReference>
<dbReference type="GeneTree" id="ENSGT00390000009693"/>
<evidence type="ECO:0000313" key="14">
    <source>
        <dbReference type="Ensembl" id="ENSOANP00000013372.1"/>
    </source>
</evidence>
<keyword evidence="15" id="KW-1185">Reference proteome</keyword>
<dbReference type="GO" id="GO:0051301">
    <property type="term" value="P:cell division"/>
    <property type="evidence" value="ECO:0007669"/>
    <property type="project" value="UniProtKB-KW"/>
</dbReference>
<dbReference type="OMA" id="PPVCYDF"/>
<dbReference type="FunCoup" id="F6VVC4">
    <property type="interactions" value="1472"/>
</dbReference>
<keyword evidence="11" id="KW-0539">Nucleus</keyword>
<keyword evidence="5" id="KW-0132">Cell division</keyword>
<keyword evidence="6" id="KW-0677">Repeat</keyword>
<organism evidence="14 15">
    <name type="scientific">Ornithorhynchus anatinus</name>
    <name type="common">Duckbill platypus</name>
    <dbReference type="NCBI Taxonomy" id="9258"/>
    <lineage>
        <taxon>Eukaryota</taxon>
        <taxon>Metazoa</taxon>
        <taxon>Chordata</taxon>
        <taxon>Craniata</taxon>
        <taxon>Vertebrata</taxon>
        <taxon>Euteleostomi</taxon>
        <taxon>Mammalia</taxon>
        <taxon>Monotremata</taxon>
        <taxon>Ornithorhynchidae</taxon>
        <taxon>Ornithorhynchus</taxon>
    </lineage>
</organism>
<dbReference type="GO" id="GO:0007224">
    <property type="term" value="P:smoothened signaling pathway"/>
    <property type="evidence" value="ECO:0007669"/>
    <property type="project" value="Ensembl"/>
</dbReference>
<comment type="similarity">
    <text evidence="3">Belongs to the securin family.</text>
</comment>
<dbReference type="GO" id="GO:0045143">
    <property type="term" value="P:homologous chromosome segregation"/>
    <property type="evidence" value="ECO:0000318"/>
    <property type="project" value="GO_Central"/>
</dbReference>
<dbReference type="Proteomes" id="UP000002279">
    <property type="component" value="Chromosome X1"/>
</dbReference>
<keyword evidence="12" id="KW-0131">Cell cycle</keyword>
<dbReference type="HOGENOM" id="CLU_1363209_0_0_1"/>
<evidence type="ECO:0000256" key="3">
    <source>
        <dbReference type="ARBA" id="ARBA00009264"/>
    </source>
</evidence>
<evidence type="ECO:0000256" key="12">
    <source>
        <dbReference type="ARBA" id="ARBA00023306"/>
    </source>
</evidence>
<dbReference type="eggNOG" id="ENOG502S2GG">
    <property type="taxonomic scope" value="Eukaryota"/>
</dbReference>
<reference evidence="14 15" key="1">
    <citation type="journal article" date="2008" name="Nature">
        <title>Genome analysis of the platypus reveals unique signatures of evolution.</title>
        <authorList>
            <person name="Warren W.C."/>
            <person name="Hillier L.W."/>
            <person name="Marshall Graves J.A."/>
            <person name="Birney E."/>
            <person name="Ponting C.P."/>
            <person name="Grutzner F."/>
            <person name="Belov K."/>
            <person name="Miller W."/>
            <person name="Clarke L."/>
            <person name="Chinwalla A.T."/>
            <person name="Yang S.P."/>
            <person name="Heger A."/>
            <person name="Locke D.P."/>
            <person name="Miethke P."/>
            <person name="Waters P.D."/>
            <person name="Veyrunes F."/>
            <person name="Fulton L."/>
            <person name="Fulton B."/>
            <person name="Graves T."/>
            <person name="Wallis J."/>
            <person name="Puente X.S."/>
            <person name="Lopez-Otin C."/>
            <person name="Ordonez G.R."/>
            <person name="Eichler E.E."/>
            <person name="Chen L."/>
            <person name="Cheng Z."/>
            <person name="Deakin J.E."/>
            <person name="Alsop A."/>
            <person name="Thompson K."/>
            <person name="Kirby P."/>
            <person name="Papenfuss A.T."/>
            <person name="Wakefield M.J."/>
            <person name="Olender T."/>
            <person name="Lancet D."/>
            <person name="Huttley G.A."/>
            <person name="Smit A.F."/>
            <person name="Pask A."/>
            <person name="Temple-Smith P."/>
            <person name="Batzer M.A."/>
            <person name="Walker J.A."/>
            <person name="Konkel M.K."/>
            <person name="Harris R.S."/>
            <person name="Whittington C.M."/>
            <person name="Wong E.S."/>
            <person name="Gemmell N.J."/>
            <person name="Buschiazzo E."/>
            <person name="Vargas Jentzsch I.M."/>
            <person name="Merkel A."/>
            <person name="Schmitz J."/>
            <person name="Zemann A."/>
            <person name="Churakov G."/>
            <person name="Kriegs J.O."/>
            <person name="Brosius J."/>
            <person name="Murchison E.P."/>
            <person name="Sachidanandam R."/>
            <person name="Smith C."/>
            <person name="Hannon G.J."/>
            <person name="Tsend-Ayush E."/>
            <person name="McMillan D."/>
            <person name="Attenborough R."/>
            <person name="Rens W."/>
            <person name="Ferguson-Smith M."/>
            <person name="Lefevre C.M."/>
            <person name="Sharp J.A."/>
            <person name="Nicholas K.R."/>
            <person name="Ray D.A."/>
            <person name="Kube M."/>
            <person name="Reinhardt R."/>
            <person name="Pringle T.H."/>
            <person name="Taylor J."/>
            <person name="Jones R.C."/>
            <person name="Nixon B."/>
            <person name="Dacheux J.L."/>
            <person name="Niwa H."/>
            <person name="Sekita Y."/>
            <person name="Huang X."/>
            <person name="Stark A."/>
            <person name="Kheradpour P."/>
            <person name="Kellis M."/>
            <person name="Flicek P."/>
            <person name="Chen Y."/>
            <person name="Webber C."/>
            <person name="Hardison R."/>
            <person name="Nelson J."/>
            <person name="Hallsworth-Pepin K."/>
            <person name="Delehaunty K."/>
            <person name="Markovic C."/>
            <person name="Minx P."/>
            <person name="Feng Y."/>
            <person name="Kremitzki C."/>
            <person name="Mitreva M."/>
            <person name="Glasscock J."/>
            <person name="Wylie T."/>
            <person name="Wohldmann P."/>
            <person name="Thiru P."/>
            <person name="Nhan M.N."/>
            <person name="Pohl C.S."/>
            <person name="Smith S.M."/>
            <person name="Hou S."/>
            <person name="Nefedov M."/>
            <person name="de Jong P.J."/>
            <person name="Renfree M.B."/>
            <person name="Mardis E.R."/>
            <person name="Wilson R.K."/>
        </authorList>
    </citation>
    <scope>NUCLEOTIDE SEQUENCE [LARGE SCALE GENOMIC DNA]</scope>
    <source>
        <strain evidence="14 15">Glennie</strain>
    </source>
</reference>
<evidence type="ECO:0000256" key="10">
    <source>
        <dbReference type="ARBA" id="ARBA00023036"/>
    </source>
</evidence>
<dbReference type="InterPro" id="IPR006940">
    <property type="entry name" value="Securin_separation_inhibitor"/>
</dbReference>
<dbReference type="InParanoid" id="F6VVC4"/>
<dbReference type="PANTHER" id="PTHR10418:SF2">
    <property type="entry name" value="SECURIN"/>
    <property type="match status" value="1"/>
</dbReference>
<proteinExistence type="inferred from homology"/>
<dbReference type="Pfam" id="PF04856">
    <property type="entry name" value="Securin"/>
    <property type="match status" value="1"/>
</dbReference>
<dbReference type="RefSeq" id="XP_003429435.1">
    <property type="nucleotide sequence ID" value="XM_003429387.4"/>
</dbReference>
<keyword evidence="8" id="KW-0159">Chromosome partition</keyword>
<dbReference type="GO" id="GO:0005930">
    <property type="term" value="C:axoneme"/>
    <property type="evidence" value="ECO:0007669"/>
    <property type="project" value="Ensembl"/>
</dbReference>
<evidence type="ECO:0000256" key="5">
    <source>
        <dbReference type="ARBA" id="ARBA00022618"/>
    </source>
</evidence>
<name>F6VVC4_ORNAN</name>
<keyword evidence="7" id="KW-0498">Mitosis</keyword>